<dbReference type="CDD" id="cd05693">
    <property type="entry name" value="S1_Rrp5_repeat_hs1_sc1"/>
    <property type="match status" value="1"/>
</dbReference>
<dbReference type="VEuPathDB" id="FungiDB:CAGL0M04829g"/>
<dbReference type="GO" id="GO:0032040">
    <property type="term" value="C:small-subunit processome"/>
    <property type="evidence" value="ECO:0007669"/>
    <property type="project" value="EnsemblFungi"/>
</dbReference>
<feature type="domain" description="S1 motif" evidence="11">
    <location>
        <begin position="1242"/>
        <end position="1313"/>
    </location>
</feature>
<dbReference type="SMART" id="SM00386">
    <property type="entry name" value="HAT"/>
    <property type="match status" value="6"/>
</dbReference>
<protein>
    <recommendedName>
        <fullName evidence="8">rRNA biogenesis protein RRP5</fullName>
    </recommendedName>
    <alternativeName>
        <fullName evidence="9">Ribosomal RNA-processing protein 5</fullName>
    </alternativeName>
</protein>
<dbReference type="InterPro" id="IPR003107">
    <property type="entry name" value="HAT"/>
</dbReference>
<dbReference type="VEuPathDB" id="FungiDB:GVI51_M04763"/>
<dbReference type="FunFam" id="1.25.40.10:FF:000065">
    <property type="entry name" value="Programmed cell death 11"/>
    <property type="match status" value="1"/>
</dbReference>
<dbReference type="SUPFAM" id="SSF48452">
    <property type="entry name" value="TPR-like"/>
    <property type="match status" value="1"/>
</dbReference>
<comment type="caution">
    <text evidence="12">The sequence shown here is derived from an EMBL/GenBank/DDBJ whole genome shotgun (WGS) entry which is preliminary data.</text>
</comment>
<gene>
    <name evidence="12" type="ORF">AO440_004064</name>
</gene>
<dbReference type="GO" id="GO:0034513">
    <property type="term" value="F:box H/ACA snoRNA binding"/>
    <property type="evidence" value="ECO:0007669"/>
    <property type="project" value="EnsemblFungi"/>
</dbReference>
<evidence type="ECO:0000256" key="6">
    <source>
        <dbReference type="ARBA" id="ARBA00023242"/>
    </source>
</evidence>
<evidence type="ECO:0000256" key="1">
    <source>
        <dbReference type="ARBA" id="ARBA00004604"/>
    </source>
</evidence>
<evidence type="ECO:0000256" key="4">
    <source>
        <dbReference type="ARBA" id="ARBA00022553"/>
    </source>
</evidence>
<feature type="region of interest" description="Disordered" evidence="10">
    <location>
        <begin position="54"/>
        <end position="93"/>
    </location>
</feature>
<feature type="domain" description="S1 motif" evidence="11">
    <location>
        <begin position="980"/>
        <end position="1052"/>
    </location>
</feature>
<accession>A0A0W0CY24</accession>
<feature type="domain" description="S1 motif" evidence="11">
    <location>
        <begin position="674"/>
        <end position="748"/>
    </location>
</feature>
<dbReference type="Gene3D" id="2.40.50.140">
    <property type="entry name" value="Nucleic acid-binding proteins"/>
    <property type="match status" value="9"/>
</dbReference>
<dbReference type="VEuPathDB" id="FungiDB:B1J91_M04829g"/>
<feature type="domain" description="S1 motif" evidence="11">
    <location>
        <begin position="773"/>
        <end position="842"/>
    </location>
</feature>
<dbReference type="FunFam" id="2.40.50.140:FF:000196">
    <property type="entry name" value="rRNA biogenesis protein RRP5"/>
    <property type="match status" value="1"/>
</dbReference>
<dbReference type="InterPro" id="IPR048058">
    <property type="entry name" value="Rrp5_S1_rpt_hs11_sc8"/>
</dbReference>
<dbReference type="FunFam" id="2.40.50.140:FF:000155">
    <property type="entry name" value="rRNA biogenesis protein RRP5"/>
    <property type="match status" value="1"/>
</dbReference>
<evidence type="ECO:0000256" key="2">
    <source>
        <dbReference type="ARBA" id="ARBA00022517"/>
    </source>
</evidence>
<sequence>MSTSSDFPLSKEDGTRQPEKSTLVRTTEEISFPRGGSSALTPLELKHVANEAAHDVLFGNEKRPLTEDDAGKPKKKKKRSSKKDTETVADDTTEQRSAIIEHLNFNNVKEGTILLGQIDSITKNDLRITFTDGLSGFVDLTHISEQLTSLLEDIDEDMDSDSKEDDAEYESSDDESEQKSLPNLRHYFKVGQWLRCAVTKNTALKPKNAKQKKRIELTIEPSVVNNFDVEDINKNTIIQCSVKSIEDHGATLDLGVPSLTGFIAKKDCTNFDELKPGSVFISCITKKTDRSIVVSQDFSVKKNKMTSISSIDSVLPGQVVDLLCEEITDSGIVGKVFGSISAFIGKPHLQTFSEEDIKHKFSLGSNIPCRILASVINKSGDRVLILSTLPHVISLNNTLGSIESLEAFPIGFIIDESVVKGRDSSYLYLAISDKFIGRVHQSNLGEIIKQDKLKSRVIGYDVADCIFELTTDPEKLKLKYIRSKDIPVGEVFNNCEILKASSSGVELKLLGGQFTAFVPPLHISDIRLIYPERKFKIASKTKCRILNVDNHGHIIATMKKSLVNDEELEKPVIESFETAKSIKNKNEKTVGTVQSFNGHGCVIMFFGGVTGFLPKSEVSEVFVKRAEDHLRLGQTVQVKVLEVDEERRRIIVTCKVSNEEAQQQKSIIESLKIGQSIIETVVVEKTKDSVIVEIPDVGIRGVIYVGHISDERIEQCRAEIKKIRIGSKLTGLVIDKDSRTQIFNLSLKKSLMKDAQNKRLPTTFAEITKFKKTDPLHGYVKSISSTGVFVAFTGKFVGLVLPSYAVESRQVDIEKAFYSNQSVTAYLLRTDDDNERFLLTLKAPKVEKAAETISAENIIDTSIKSVKDIKLGKILDAKIKGVKKNQLNIILADNVHGRVDISEVFDNYNDIKDKKHPLSHYKAIDKVRVKIIGHHDLKSHKSLPITHNFVKGTVFELTMKPSQLKSKDVKELDIRDITVGDEVIAFVNNYQNSTLWLTVTPTIKAKLSIFDLSEETLMNIKNVEDDFPLGSVLKVNVTGKDQNKSILQVTQRNGKINSIDDLKVGGHTIGKIVKVTPKYLLIELENKITGISTALEALNDFTEPLDQVFAGKENEFVKAKITSVNADEKKVQLQLAEDESTVQKITSHSDLKVGEVVNGLVKTVTDKGLFVFLGKSVEAFVPVSKLSDSYLKEWKKFYKPMQPVVGKIVSCNEDDRILLTLRETEVNGDLKVLKNYSDIKPGDIFNGTVRNVTDFGVFVKLDNTANVTGLAHITEIADEVPEDIQSIFGVGDRVKAYVLKSNPEKKQLSLSLKASHFNTNETITEKAESQPQPRKIDEDQDELMDDEVVYNSESEASDDEEAHSSKSTTVISNDGGLSLSAGFDWTTSILDQANASSDSESDEEDFMESKRSKNKKKKSKNLVEDKTIDINTRAPESVADFERLIIGNPNSSVIWMNYMAFQLQLSEIDKARELAERALKTINYREEAEKLNIWIAMLNLENTFGSEETLEDVFTRSCQYMDSFTMHSKLIGIYQLSEKFDKASELFKITTKKFGSEKTSIWVSWASFVLSQNEPDQVGTILSSALKSLPKRNHIEVVRKFAQLEFSEGNPERGRSLFEGLLADAPKRIDIWNVYLDQEIKQKDNKSRVEELFERVIKMKITRKQAKFFFNKWLQFEESNDDEKMTDYVKAKASEYVEKHTQKDEQ</sequence>
<feature type="region of interest" description="Disordered" evidence="10">
    <location>
        <begin position="153"/>
        <end position="179"/>
    </location>
</feature>
<dbReference type="GO" id="GO:0000480">
    <property type="term" value="P:endonucleolytic cleavage in 5'-ETS of tricistronic rRNA transcript (SSU-rRNA, 5.8S rRNA, LSU-rRNA)"/>
    <property type="evidence" value="ECO:0007669"/>
    <property type="project" value="EnsemblFungi"/>
</dbReference>
<dbReference type="Proteomes" id="UP000054886">
    <property type="component" value="Unassembled WGS sequence"/>
</dbReference>
<keyword evidence="3" id="KW-0698">rRNA processing</keyword>
<evidence type="ECO:0000256" key="9">
    <source>
        <dbReference type="ARBA" id="ARBA00076674"/>
    </source>
</evidence>
<feature type="compositionally biased region" description="Basic and acidic residues" evidence="10">
    <location>
        <begin position="9"/>
        <end position="19"/>
    </location>
</feature>
<dbReference type="VEuPathDB" id="FungiDB:GWK60_M04763"/>
<reference evidence="12 13" key="1">
    <citation type="submission" date="2015-10" db="EMBL/GenBank/DDBJ databases">
        <title>Draft genomes sequences of Candida glabrata isolates 1A, 1B, 2A, 2B, 3A and 3B.</title>
        <authorList>
            <person name="Haavelsrud O.E."/>
            <person name="Gaustad P."/>
        </authorList>
    </citation>
    <scope>NUCLEOTIDE SEQUENCE [LARGE SCALE GENOMIC DNA]</scope>
    <source>
        <strain evidence="12">910700640</strain>
    </source>
</reference>
<dbReference type="SMART" id="SM00316">
    <property type="entry name" value="S1"/>
    <property type="match status" value="12"/>
</dbReference>
<dbReference type="FunFam" id="2.40.50.140:FF:000159">
    <property type="entry name" value="rRNA biogenesis protein rrp5"/>
    <property type="match status" value="1"/>
</dbReference>
<evidence type="ECO:0000256" key="5">
    <source>
        <dbReference type="ARBA" id="ARBA00022737"/>
    </source>
</evidence>
<feature type="region of interest" description="Disordered" evidence="10">
    <location>
        <begin position="1321"/>
        <end position="1342"/>
    </location>
</feature>
<feature type="domain" description="S1 motif" evidence="11">
    <location>
        <begin position="317"/>
        <end position="389"/>
    </location>
</feature>
<dbReference type="CDD" id="cd05703">
    <property type="entry name" value="S1_Rrp5_repeat_hs12_sc9"/>
    <property type="match status" value="1"/>
</dbReference>
<dbReference type="Pfam" id="PF23240">
    <property type="entry name" value="HAT_PRP39_N"/>
    <property type="match status" value="1"/>
</dbReference>
<keyword evidence="4" id="KW-0597">Phosphoprotein</keyword>
<dbReference type="GO" id="GO:0008266">
    <property type="term" value="F:poly(U) RNA binding"/>
    <property type="evidence" value="ECO:0007669"/>
    <property type="project" value="EnsemblFungi"/>
</dbReference>
<dbReference type="InterPro" id="IPR012340">
    <property type="entry name" value="NA-bd_OB-fold"/>
</dbReference>
<dbReference type="SUPFAM" id="SSF50249">
    <property type="entry name" value="Nucleic acid-binding proteins"/>
    <property type="match status" value="11"/>
</dbReference>
<dbReference type="GO" id="GO:0034511">
    <property type="term" value="F:U3 snoRNA binding"/>
    <property type="evidence" value="ECO:0007669"/>
    <property type="project" value="EnsemblFungi"/>
</dbReference>
<feature type="compositionally biased region" description="Acidic residues" evidence="10">
    <location>
        <begin position="153"/>
        <end position="176"/>
    </location>
</feature>
<feature type="region of interest" description="Disordered" evidence="10">
    <location>
        <begin position="1"/>
        <end position="39"/>
    </location>
</feature>
<dbReference type="Gene3D" id="1.25.40.10">
    <property type="entry name" value="Tetratricopeptide repeat domain"/>
    <property type="match status" value="1"/>
</dbReference>
<dbReference type="GO" id="GO:0000472">
    <property type="term" value="P:endonucleolytic cleavage to generate mature 5'-end of SSU-rRNA from (SSU-rRNA, 5.8S rRNA, LSU-rRNA)"/>
    <property type="evidence" value="ECO:0007669"/>
    <property type="project" value="EnsemblFungi"/>
</dbReference>
<dbReference type="EMBL" id="LLZZ01000106">
    <property type="protein sequence ID" value="KTB07971.1"/>
    <property type="molecule type" value="Genomic_DNA"/>
</dbReference>
<dbReference type="Pfam" id="PF00575">
    <property type="entry name" value="S1"/>
    <property type="match status" value="3"/>
</dbReference>
<dbReference type="CDD" id="cd05702">
    <property type="entry name" value="S1_Rrp5_repeat_hs11_sc8"/>
    <property type="match status" value="1"/>
</dbReference>
<dbReference type="GO" id="GO:0000447">
    <property type="term" value="P:endonucleolytic cleavage in ITS1 to separate SSU-rRNA from 5.8S rRNA and LSU-rRNA from tricistronic rRNA transcript (SSU-rRNA, 5.8S rRNA, LSU-rRNA)"/>
    <property type="evidence" value="ECO:0007669"/>
    <property type="project" value="EnsemblFungi"/>
</dbReference>
<keyword evidence="2" id="KW-0690">Ribosome biogenesis</keyword>
<evidence type="ECO:0000259" key="11">
    <source>
        <dbReference type="PROSITE" id="PS50126"/>
    </source>
</evidence>
<dbReference type="InterPro" id="IPR003029">
    <property type="entry name" value="S1_domain"/>
</dbReference>
<dbReference type="InterPro" id="IPR045209">
    <property type="entry name" value="Rrp5"/>
</dbReference>
<evidence type="ECO:0000256" key="10">
    <source>
        <dbReference type="SAM" id="MobiDB-lite"/>
    </source>
</evidence>
<feature type="domain" description="S1 motif" evidence="11">
    <location>
        <begin position="1065"/>
        <end position="1136"/>
    </location>
</feature>
<dbReference type="PANTHER" id="PTHR23270:SF10">
    <property type="entry name" value="PROTEIN RRP5 HOMOLOG"/>
    <property type="match status" value="1"/>
</dbReference>
<dbReference type="GO" id="GO:0042134">
    <property type="term" value="F:rRNA primary transcript binding"/>
    <property type="evidence" value="ECO:0007669"/>
    <property type="project" value="EnsemblFungi"/>
</dbReference>
<evidence type="ECO:0000256" key="8">
    <source>
        <dbReference type="ARBA" id="ARBA00073619"/>
    </source>
</evidence>
<organism evidence="12 13">
    <name type="scientific">Candida glabrata</name>
    <name type="common">Yeast</name>
    <name type="synonym">Torulopsis glabrata</name>
    <dbReference type="NCBI Taxonomy" id="5478"/>
    <lineage>
        <taxon>Eukaryota</taxon>
        <taxon>Fungi</taxon>
        <taxon>Dikarya</taxon>
        <taxon>Ascomycota</taxon>
        <taxon>Saccharomycotina</taxon>
        <taxon>Saccharomycetes</taxon>
        <taxon>Saccharomycetales</taxon>
        <taxon>Saccharomycetaceae</taxon>
        <taxon>Nakaseomyces</taxon>
    </lineage>
</organism>
<feature type="region of interest" description="Disordered" evidence="10">
    <location>
        <begin position="1394"/>
        <end position="1422"/>
    </location>
</feature>
<feature type="region of interest" description="Disordered" evidence="10">
    <location>
        <begin position="1352"/>
        <end position="1371"/>
    </location>
</feature>
<feature type="domain" description="S1 motif" evidence="11">
    <location>
        <begin position="872"/>
        <end position="948"/>
    </location>
</feature>
<evidence type="ECO:0000256" key="3">
    <source>
        <dbReference type="ARBA" id="ARBA00022552"/>
    </source>
</evidence>
<dbReference type="InterPro" id="IPR048059">
    <property type="entry name" value="Rrp5_S1_rpt_hs1_sc1"/>
</dbReference>
<dbReference type="GO" id="GO:0000464">
    <property type="term" value="P:endonucleolytic cleavage in ITS1 upstream of 5.8S rRNA from tricistronic rRNA transcript (SSU-rRNA, 5.8S rRNA, LSU-rRNA)"/>
    <property type="evidence" value="ECO:0007669"/>
    <property type="project" value="EnsemblFungi"/>
</dbReference>
<feature type="domain" description="S1 motif" evidence="11">
    <location>
        <begin position="1154"/>
        <end position="1222"/>
    </location>
</feature>
<feature type="domain" description="S1 motif" evidence="11">
    <location>
        <begin position="489"/>
        <end position="559"/>
    </location>
</feature>
<dbReference type="PROSITE" id="PS50126">
    <property type="entry name" value="S1"/>
    <property type="match status" value="11"/>
</dbReference>
<feature type="compositionally biased region" description="Basic and acidic residues" evidence="10">
    <location>
        <begin position="54"/>
        <end position="72"/>
    </location>
</feature>
<evidence type="ECO:0000313" key="13">
    <source>
        <dbReference type="Proteomes" id="UP000054886"/>
    </source>
</evidence>
<dbReference type="InterPro" id="IPR011990">
    <property type="entry name" value="TPR-like_helical_dom_sf"/>
</dbReference>
<name>A0A0W0CY24_CANGB</name>
<dbReference type="GO" id="GO:0034512">
    <property type="term" value="F:box C/D sno(s)RNA binding"/>
    <property type="evidence" value="ECO:0007669"/>
    <property type="project" value="EnsemblFungi"/>
</dbReference>
<feature type="domain" description="S1 motif" evidence="11">
    <location>
        <begin position="111"/>
        <end position="220"/>
    </location>
</feature>
<evidence type="ECO:0000313" key="12">
    <source>
        <dbReference type="EMBL" id="KTB07971.1"/>
    </source>
</evidence>
<comment type="function">
    <text evidence="7">Involved in the biogenesis of rRNA. Required for the formation of 18S and 5.8S rRNA.</text>
</comment>
<keyword evidence="6" id="KW-0539">Nucleus</keyword>
<proteinExistence type="predicted"/>
<dbReference type="GO" id="GO:0034463">
    <property type="term" value="P:90S preribosome assembly"/>
    <property type="evidence" value="ECO:0007669"/>
    <property type="project" value="EnsemblFungi"/>
</dbReference>
<evidence type="ECO:0000256" key="7">
    <source>
        <dbReference type="ARBA" id="ARBA00055575"/>
    </source>
</evidence>
<comment type="subcellular location">
    <subcellularLocation>
        <location evidence="1">Nucleus</location>
        <location evidence="1">Nucleolus</location>
    </subcellularLocation>
</comment>
<dbReference type="PANTHER" id="PTHR23270">
    <property type="entry name" value="PROGRAMMED CELL DEATH PROTEIN 11 PRE-RRNA PROCESSING PROTEIN RRP5"/>
    <property type="match status" value="1"/>
</dbReference>
<dbReference type="CDD" id="cd00164">
    <property type="entry name" value="S1_like"/>
    <property type="match status" value="1"/>
</dbReference>
<keyword evidence="5" id="KW-0677">Repeat</keyword>
<feature type="domain" description="S1 motif" evidence="11">
    <location>
        <begin position="586"/>
        <end position="655"/>
    </location>
</feature>